<dbReference type="EMBL" id="JADAQX010000477">
    <property type="protein sequence ID" value="KAF8820110.1"/>
    <property type="molecule type" value="Genomic_DNA"/>
</dbReference>
<evidence type="ECO:0000256" key="1">
    <source>
        <dbReference type="ARBA" id="ARBA00010566"/>
    </source>
</evidence>
<dbReference type="PANTHER" id="PTHR42871">
    <property type="entry name" value="CITRATE SYNTHASE"/>
    <property type="match status" value="1"/>
</dbReference>
<evidence type="ECO:0000313" key="5">
    <source>
        <dbReference type="EMBL" id="KAF8820110.1"/>
    </source>
</evidence>
<dbReference type="PANTHER" id="PTHR42871:SF1">
    <property type="entry name" value="CITRATE SYNTHASE"/>
    <property type="match status" value="1"/>
</dbReference>
<proteinExistence type="inferred from homology"/>
<dbReference type="InterPro" id="IPR002020">
    <property type="entry name" value="Citrate_synthase"/>
</dbReference>
<dbReference type="Proteomes" id="UP000823046">
    <property type="component" value="Unassembled WGS sequence"/>
</dbReference>
<name>A0ABQ7J823_9APIC</name>
<dbReference type="InterPro" id="IPR016142">
    <property type="entry name" value="Citrate_synth-like_lrg_a-sub"/>
</dbReference>
<dbReference type="InterPro" id="IPR024176">
    <property type="entry name" value="Citrate_synthase_bac-typ"/>
</dbReference>
<dbReference type="Gene3D" id="1.10.230.10">
    <property type="entry name" value="Cytochrome P450-Terp, domain 2"/>
    <property type="match status" value="1"/>
</dbReference>
<dbReference type="InterPro" id="IPR016143">
    <property type="entry name" value="Citrate_synth-like_sm_a-sub"/>
</dbReference>
<evidence type="ECO:0000256" key="4">
    <source>
        <dbReference type="RuleBase" id="RU000441"/>
    </source>
</evidence>
<dbReference type="PIRSF" id="PIRSF001369">
    <property type="entry name" value="Citrate_synth"/>
    <property type="match status" value="1"/>
</dbReference>
<dbReference type="Pfam" id="PF00285">
    <property type="entry name" value="Citrate_synt"/>
    <property type="match status" value="1"/>
</dbReference>
<sequence length="486" mass="54609">MRRFEAVKRQVTASSPTIEPEKQANELTLVDHRTGKSYRIPVVDNTIRSVDLKAVRDANGDILRTYDPGFMNTICCTSRISFINGEKGILNYRGYPIEELAEYASFPEVAFLLLYGELPSQPQLKMFSDRLIQESIVPENIKNLIRSFRHDSHPMGMFVAAISALGTYHPETNPPLAGQDVYKDKGTQNLEISRVLGACLYVATNVLRHSEGLPLCDPCPSYGFAENFLYMVDKRLSSSSRPHPALVHALDTLFILHAEHELNCSTSALRHLSSSNADVYTSVAGAVGALYGPRHGGANEAVVRMLESIGSISEIPAFIEKVKTKKVVLMGFGHRIYKTYDPRAKIVRRLADTVFSITGREHLIDVAIALEQVALQDDYFRSRHLYPNVDFFSGLIYKALGFPTSYFPVLFALARVAGWLSHWVEFQEDPENRIVRPFQLYKGQGKRAFVPLALRDEKVESKQLQLLTTAVDRRRNLSTCNNKNIP</sequence>
<comment type="caution">
    <text evidence="5">The sequence shown here is derived from an EMBL/GenBank/DDBJ whole genome shotgun (WGS) entry which is preliminary data.</text>
</comment>
<dbReference type="PRINTS" id="PR00143">
    <property type="entry name" value="CITRTSNTHASE"/>
</dbReference>
<keyword evidence="6" id="KW-1185">Reference proteome</keyword>
<dbReference type="PROSITE" id="PS00480">
    <property type="entry name" value="CITRATE_SYNTHASE"/>
    <property type="match status" value="1"/>
</dbReference>
<gene>
    <name evidence="5" type="primary">CS</name>
    <name evidence="5" type="ORF">IE077_003558</name>
</gene>
<dbReference type="Gene3D" id="1.10.580.10">
    <property type="entry name" value="Citrate Synthase, domain 1"/>
    <property type="match status" value="1"/>
</dbReference>
<keyword evidence="2 3" id="KW-0808">Transferase</keyword>
<reference evidence="5 6" key="1">
    <citation type="journal article" date="2020" name="bioRxiv">
        <title>Metabolic contributions of an alphaproteobacterial endosymbiont in the apicomplexan Cardiosporidium cionae.</title>
        <authorList>
            <person name="Hunter E.S."/>
            <person name="Paight C.J."/>
            <person name="Lane C.E."/>
        </authorList>
    </citation>
    <scope>NUCLEOTIDE SEQUENCE [LARGE SCALE GENOMIC DNA]</scope>
    <source>
        <strain evidence="5">ESH_2018</strain>
    </source>
</reference>
<protein>
    <recommendedName>
        <fullName evidence="3 4">Citrate synthase</fullName>
    </recommendedName>
</protein>
<comment type="similarity">
    <text evidence="1 3 4">Belongs to the citrate synthase family.</text>
</comment>
<organism evidence="5 6">
    <name type="scientific">Cardiosporidium cionae</name>
    <dbReference type="NCBI Taxonomy" id="476202"/>
    <lineage>
        <taxon>Eukaryota</taxon>
        <taxon>Sar</taxon>
        <taxon>Alveolata</taxon>
        <taxon>Apicomplexa</taxon>
        <taxon>Aconoidasida</taxon>
        <taxon>Nephromycida</taxon>
        <taxon>Cardiosporidium</taxon>
    </lineage>
</organism>
<dbReference type="InterPro" id="IPR036969">
    <property type="entry name" value="Citrate_synthase_sf"/>
</dbReference>
<evidence type="ECO:0000313" key="6">
    <source>
        <dbReference type="Proteomes" id="UP000823046"/>
    </source>
</evidence>
<evidence type="ECO:0000256" key="2">
    <source>
        <dbReference type="ARBA" id="ARBA00022679"/>
    </source>
</evidence>
<dbReference type="InterPro" id="IPR019810">
    <property type="entry name" value="Citrate_synthase_AS"/>
</dbReference>
<accession>A0ABQ7J823</accession>
<evidence type="ECO:0000256" key="3">
    <source>
        <dbReference type="PIRNR" id="PIRNR001369"/>
    </source>
</evidence>
<dbReference type="SUPFAM" id="SSF48256">
    <property type="entry name" value="Citrate synthase"/>
    <property type="match status" value="1"/>
</dbReference>